<dbReference type="EMBL" id="BAAAFZ010000079">
    <property type="protein sequence ID" value="GAA0601855.1"/>
    <property type="molecule type" value="Genomic_DNA"/>
</dbReference>
<gene>
    <name evidence="2" type="ORF">GCM10009416_44640</name>
</gene>
<proteinExistence type="predicted"/>
<name>A0ABN1G0S8_9PROT</name>
<dbReference type="RefSeq" id="WP_343897634.1">
    <property type="nucleotide sequence ID" value="NZ_BAAAFZ010000079.1"/>
</dbReference>
<feature type="region of interest" description="Disordered" evidence="1">
    <location>
        <begin position="1"/>
        <end position="57"/>
    </location>
</feature>
<dbReference type="Proteomes" id="UP001501588">
    <property type="component" value="Unassembled WGS sequence"/>
</dbReference>
<feature type="compositionally biased region" description="Pro residues" evidence="1">
    <location>
        <begin position="19"/>
        <end position="28"/>
    </location>
</feature>
<dbReference type="InterPro" id="IPR021735">
    <property type="entry name" value="DUF3306"/>
</dbReference>
<dbReference type="Pfam" id="PF11748">
    <property type="entry name" value="DUF3306"/>
    <property type="match status" value="1"/>
</dbReference>
<sequence length="216" mass="22315">MSEEGFLSRWSRRKRAAVAPPPAAPAPPQTAQAGTPPPPTGAERAEPAFDPASLPPLESLTADSDFVAFLRDEVPAALRNAALRRAWSLDPAIRDFVGPADFAWDFNAPGGGMPGFSLELPRDVERLLAQAIGLDTSSPEEEEQGPEAPPLAPATEGAASPLPEPAPAEDAAPGAPLRLEADAPLPGPVAEVPPASPAQVAENPPPKRRHGGALPT</sequence>
<reference evidence="2 3" key="1">
    <citation type="journal article" date="2019" name="Int. J. Syst. Evol. Microbiol.">
        <title>The Global Catalogue of Microorganisms (GCM) 10K type strain sequencing project: providing services to taxonomists for standard genome sequencing and annotation.</title>
        <authorList>
            <consortium name="The Broad Institute Genomics Platform"/>
            <consortium name="The Broad Institute Genome Sequencing Center for Infectious Disease"/>
            <person name="Wu L."/>
            <person name="Ma J."/>
        </authorList>
    </citation>
    <scope>NUCLEOTIDE SEQUENCE [LARGE SCALE GENOMIC DNA]</scope>
    <source>
        <strain evidence="2 3">JCM 9933</strain>
    </source>
</reference>
<comment type="caution">
    <text evidence="2">The sequence shown here is derived from an EMBL/GenBank/DDBJ whole genome shotgun (WGS) entry which is preliminary data.</text>
</comment>
<feature type="compositionally biased region" description="Low complexity" evidence="1">
    <location>
        <begin position="168"/>
        <end position="177"/>
    </location>
</feature>
<feature type="compositionally biased region" description="Basic residues" evidence="1">
    <location>
        <begin position="206"/>
        <end position="216"/>
    </location>
</feature>
<protein>
    <submittedName>
        <fullName evidence="2">DUF3306 domain-containing protein</fullName>
    </submittedName>
</protein>
<keyword evidence="3" id="KW-1185">Reference proteome</keyword>
<feature type="region of interest" description="Disordered" evidence="1">
    <location>
        <begin position="130"/>
        <end position="216"/>
    </location>
</feature>
<organism evidence="2 3">
    <name type="scientific">Craurococcus roseus</name>
    <dbReference type="NCBI Taxonomy" id="77585"/>
    <lineage>
        <taxon>Bacteria</taxon>
        <taxon>Pseudomonadati</taxon>
        <taxon>Pseudomonadota</taxon>
        <taxon>Alphaproteobacteria</taxon>
        <taxon>Acetobacterales</taxon>
        <taxon>Acetobacteraceae</taxon>
        <taxon>Craurococcus</taxon>
    </lineage>
</organism>
<accession>A0ABN1G0S8</accession>
<evidence type="ECO:0000313" key="2">
    <source>
        <dbReference type="EMBL" id="GAA0601855.1"/>
    </source>
</evidence>
<evidence type="ECO:0000313" key="3">
    <source>
        <dbReference type="Proteomes" id="UP001501588"/>
    </source>
</evidence>
<evidence type="ECO:0000256" key="1">
    <source>
        <dbReference type="SAM" id="MobiDB-lite"/>
    </source>
</evidence>